<evidence type="ECO:0000313" key="14">
    <source>
        <dbReference type="Proteomes" id="UP000571017"/>
    </source>
</evidence>
<dbReference type="NCBIfam" id="NF003591">
    <property type="entry name" value="PRK05254.1-4"/>
    <property type="match status" value="1"/>
</dbReference>
<evidence type="ECO:0000256" key="1">
    <source>
        <dbReference type="ARBA" id="ARBA00001400"/>
    </source>
</evidence>
<proteinExistence type="inferred from homology"/>
<dbReference type="Proteomes" id="UP000571017">
    <property type="component" value="Unassembled WGS sequence"/>
</dbReference>
<dbReference type="NCBIfam" id="NF003592">
    <property type="entry name" value="PRK05254.1-5"/>
    <property type="match status" value="1"/>
</dbReference>
<keyword evidence="14" id="KW-1185">Reference proteome</keyword>
<dbReference type="PANTHER" id="PTHR11264:SF0">
    <property type="entry name" value="URACIL-DNA GLYCOSYLASE"/>
    <property type="match status" value="1"/>
</dbReference>
<evidence type="ECO:0000256" key="11">
    <source>
        <dbReference type="RuleBase" id="RU003780"/>
    </source>
</evidence>
<evidence type="ECO:0000259" key="12">
    <source>
        <dbReference type="SMART" id="SM00986"/>
    </source>
</evidence>
<reference evidence="13 14" key="1">
    <citation type="journal article" date="2004" name="Extremophiles">
        <title>Halobacillus locisalis sp. nov., a halophilic bacterium isolated from a marine solar saltern of the Yellow Sea in Korea.</title>
        <authorList>
            <person name="Yoon J.H."/>
            <person name="Kang K.H."/>
            <person name="Oh T.K."/>
            <person name="Park Y.H."/>
        </authorList>
    </citation>
    <scope>NUCLEOTIDE SEQUENCE [LARGE SCALE GENOMIC DNA]</scope>
    <source>
        <strain evidence="13 14">KCTC 3788</strain>
    </source>
</reference>
<keyword evidence="8 9" id="KW-0234">DNA repair</keyword>
<dbReference type="NCBIfam" id="TIGR00628">
    <property type="entry name" value="ung"/>
    <property type="match status" value="1"/>
</dbReference>
<feature type="active site" description="Proton acceptor" evidence="9 10">
    <location>
        <position position="64"/>
    </location>
</feature>
<dbReference type="SMART" id="SM00987">
    <property type="entry name" value="UreE_C"/>
    <property type="match status" value="1"/>
</dbReference>
<organism evidence="13 14">
    <name type="scientific">Halobacillus locisalis</name>
    <dbReference type="NCBI Taxonomy" id="220753"/>
    <lineage>
        <taxon>Bacteria</taxon>
        <taxon>Bacillati</taxon>
        <taxon>Bacillota</taxon>
        <taxon>Bacilli</taxon>
        <taxon>Bacillales</taxon>
        <taxon>Bacillaceae</taxon>
        <taxon>Halobacillus</taxon>
    </lineage>
</organism>
<dbReference type="AlphaFoldDB" id="A0A838CPZ2"/>
<comment type="similarity">
    <text evidence="3 9 11">Belongs to the uracil-DNA glycosylase (UDG) superfamily. UNG family.</text>
</comment>
<keyword evidence="6 9" id="KW-0227">DNA damage</keyword>
<dbReference type="Gene3D" id="3.40.470.10">
    <property type="entry name" value="Uracil-DNA glycosylase-like domain"/>
    <property type="match status" value="1"/>
</dbReference>
<dbReference type="InterPro" id="IPR005122">
    <property type="entry name" value="Uracil-DNA_glycosylase-like"/>
</dbReference>
<evidence type="ECO:0000256" key="6">
    <source>
        <dbReference type="ARBA" id="ARBA00022763"/>
    </source>
</evidence>
<dbReference type="GO" id="GO:0005737">
    <property type="term" value="C:cytoplasm"/>
    <property type="evidence" value="ECO:0007669"/>
    <property type="project" value="UniProtKB-SubCell"/>
</dbReference>
<evidence type="ECO:0000256" key="2">
    <source>
        <dbReference type="ARBA" id="ARBA00002631"/>
    </source>
</evidence>
<comment type="function">
    <text evidence="2 9 11">Excises uracil residues from the DNA which can arise as a result of misincorporation of dUMP residues by DNA polymerase or due to deamination of cytosine.</text>
</comment>
<comment type="caution">
    <text evidence="13">The sequence shown here is derived from an EMBL/GenBank/DDBJ whole genome shotgun (WGS) entry which is preliminary data.</text>
</comment>
<comment type="catalytic activity">
    <reaction evidence="1 9 11">
        <text>Hydrolyzes single-stranded DNA or mismatched double-stranded DNA and polynucleotides, releasing free uracil.</text>
        <dbReference type="EC" id="3.2.2.27"/>
    </reaction>
</comment>
<dbReference type="HAMAP" id="MF_00148">
    <property type="entry name" value="UDG"/>
    <property type="match status" value="1"/>
</dbReference>
<dbReference type="Pfam" id="PF03167">
    <property type="entry name" value="UDG"/>
    <property type="match status" value="1"/>
</dbReference>
<keyword evidence="13" id="KW-0326">Glycosidase</keyword>
<evidence type="ECO:0000256" key="10">
    <source>
        <dbReference type="PROSITE-ProRule" id="PRU10072"/>
    </source>
</evidence>
<gene>
    <name evidence="9" type="primary">ung</name>
    <name evidence="13" type="ORF">H0266_03420</name>
</gene>
<dbReference type="GO" id="GO:0097510">
    <property type="term" value="P:base-excision repair, AP site formation via deaminated base removal"/>
    <property type="evidence" value="ECO:0007669"/>
    <property type="project" value="TreeGrafter"/>
</dbReference>
<name>A0A838CPZ2_9BACI</name>
<comment type="subcellular location">
    <subcellularLocation>
        <location evidence="9">Cytoplasm</location>
    </subcellularLocation>
</comment>
<keyword evidence="7 9" id="KW-0378">Hydrolase</keyword>
<dbReference type="SMART" id="SM00986">
    <property type="entry name" value="UDG"/>
    <property type="match status" value="1"/>
</dbReference>
<dbReference type="PANTHER" id="PTHR11264">
    <property type="entry name" value="URACIL-DNA GLYCOSYLASE"/>
    <property type="match status" value="1"/>
</dbReference>
<evidence type="ECO:0000256" key="9">
    <source>
        <dbReference type="HAMAP-Rule" id="MF_00148"/>
    </source>
</evidence>
<dbReference type="FunFam" id="3.40.470.10:FF:000001">
    <property type="entry name" value="Uracil-DNA glycosylase"/>
    <property type="match status" value="1"/>
</dbReference>
<evidence type="ECO:0000256" key="4">
    <source>
        <dbReference type="ARBA" id="ARBA00012030"/>
    </source>
</evidence>
<dbReference type="SUPFAM" id="SSF52141">
    <property type="entry name" value="Uracil-DNA glycosylase-like"/>
    <property type="match status" value="1"/>
</dbReference>
<accession>A0A838CPZ2</accession>
<dbReference type="EMBL" id="JACEFG010000001">
    <property type="protein sequence ID" value="MBA2173943.1"/>
    <property type="molecule type" value="Genomic_DNA"/>
</dbReference>
<evidence type="ECO:0000256" key="3">
    <source>
        <dbReference type="ARBA" id="ARBA00008184"/>
    </source>
</evidence>
<keyword evidence="9" id="KW-0963">Cytoplasm</keyword>
<feature type="domain" description="Uracil-DNA glycosylase-like" evidence="12">
    <location>
        <begin position="49"/>
        <end position="209"/>
    </location>
</feature>
<dbReference type="EC" id="3.2.2.27" evidence="4 9"/>
<dbReference type="GO" id="GO:0004844">
    <property type="term" value="F:uracil DNA N-glycosylase activity"/>
    <property type="evidence" value="ECO:0007669"/>
    <property type="project" value="UniProtKB-UniRule"/>
</dbReference>
<dbReference type="PROSITE" id="PS00130">
    <property type="entry name" value="U_DNA_GLYCOSYLASE"/>
    <property type="match status" value="1"/>
</dbReference>
<dbReference type="CDD" id="cd10027">
    <property type="entry name" value="UDG-F1-like"/>
    <property type="match status" value="1"/>
</dbReference>
<dbReference type="NCBIfam" id="NF003588">
    <property type="entry name" value="PRK05254.1-1"/>
    <property type="match status" value="1"/>
</dbReference>
<dbReference type="RefSeq" id="WP_181470971.1">
    <property type="nucleotide sequence ID" value="NZ_JACEFG010000001.1"/>
</dbReference>
<dbReference type="InterPro" id="IPR002043">
    <property type="entry name" value="UDG_fam1"/>
</dbReference>
<dbReference type="NCBIfam" id="NF003589">
    <property type="entry name" value="PRK05254.1-2"/>
    <property type="match status" value="1"/>
</dbReference>
<evidence type="ECO:0000256" key="7">
    <source>
        <dbReference type="ARBA" id="ARBA00022801"/>
    </source>
</evidence>
<sequence length="226" mass="25759">MKQFENDWSSVIEPEFEKEYYHRLRDYLKQEYEKETVYPPMDEIFSALDSTSFKDTKVVIIGQDPYHGPHQAHGFSFSVRPGVKIPPSLRNIYKELETDLGIVSPNHGNLQSWASEGVLLLNNVLTVRAHQAHSHKGIGWERFTDAVIESLNQRESPVVFLLWGKHAQEKGKGIDETKHKIIATSHPSPLAAHRGFLGSRPFSKTNDFLKANGERPIDWSLPTEAE</sequence>
<evidence type="ECO:0000256" key="8">
    <source>
        <dbReference type="ARBA" id="ARBA00023204"/>
    </source>
</evidence>
<dbReference type="InterPro" id="IPR036895">
    <property type="entry name" value="Uracil-DNA_glycosylase-like_sf"/>
</dbReference>
<evidence type="ECO:0000313" key="13">
    <source>
        <dbReference type="EMBL" id="MBA2173943.1"/>
    </source>
</evidence>
<evidence type="ECO:0000256" key="5">
    <source>
        <dbReference type="ARBA" id="ARBA00018429"/>
    </source>
</evidence>
<protein>
    <recommendedName>
        <fullName evidence="5 9">Uracil-DNA glycosylase</fullName>
        <shortName evidence="9">UDG</shortName>
        <ecNumber evidence="4 9">3.2.2.27</ecNumber>
    </recommendedName>
</protein>
<dbReference type="InterPro" id="IPR018085">
    <property type="entry name" value="Ura-DNA_Glyclase_AS"/>
</dbReference>